<evidence type="ECO:0000256" key="2">
    <source>
        <dbReference type="ARBA" id="ARBA00022531"/>
    </source>
</evidence>
<dbReference type="CDD" id="cd01980">
    <property type="entry name" value="Chlide_reductase_Y"/>
    <property type="match status" value="1"/>
</dbReference>
<evidence type="ECO:0000313" key="8">
    <source>
        <dbReference type="Proteomes" id="UP000460290"/>
    </source>
</evidence>
<dbReference type="InterPro" id="IPR050293">
    <property type="entry name" value="LIPOR_BchN/ChlN"/>
</dbReference>
<accession>A0A844ZEP4</accession>
<dbReference type="PIRSF" id="PIRSF000163">
    <property type="entry name" value="PCP_ChlB"/>
    <property type="match status" value="1"/>
</dbReference>
<comment type="pathway">
    <text evidence="1">Porphyrin-containing compound metabolism; bacteriochlorophyll biosynthesis.</text>
</comment>
<evidence type="ECO:0000313" key="7">
    <source>
        <dbReference type="EMBL" id="MXO84229.1"/>
    </source>
</evidence>
<dbReference type="PANTHER" id="PTHR39429:SF3">
    <property type="entry name" value="LIGHT-INDEPENDENT PROTOCHLOROPHYLLIDE REDUCTASE SUBUNIT N"/>
    <property type="match status" value="1"/>
</dbReference>
<dbReference type="GO" id="GO:0015979">
    <property type="term" value="P:photosynthesis"/>
    <property type="evidence" value="ECO:0007669"/>
    <property type="project" value="UniProtKB-KW"/>
</dbReference>
<dbReference type="UniPathway" id="UPA00669"/>
<name>A0A844ZEP4_9SPHN</name>
<dbReference type="InterPro" id="IPR016209">
    <property type="entry name" value="Protochlorophyllide_Rdtase"/>
</dbReference>
<dbReference type="InterPro" id="IPR010245">
    <property type="entry name" value="BchY"/>
</dbReference>
<dbReference type="GO" id="GO:0016731">
    <property type="term" value="F:oxidoreductase activity, acting on iron-sulfur proteins as donors, NAD or NADP as acceptor"/>
    <property type="evidence" value="ECO:0007669"/>
    <property type="project" value="InterPro"/>
</dbReference>
<dbReference type="EMBL" id="WTYZ01000001">
    <property type="protein sequence ID" value="MXO84229.1"/>
    <property type="molecule type" value="Genomic_DNA"/>
</dbReference>
<feature type="domain" description="Nitrogenase/oxidoreductase component 1" evidence="6">
    <location>
        <begin position="71"/>
        <end position="459"/>
    </location>
</feature>
<evidence type="ECO:0000256" key="5">
    <source>
        <dbReference type="ARBA" id="ARBA00023181"/>
    </source>
</evidence>
<gene>
    <name evidence="7" type="primary">bchY</name>
    <name evidence="7" type="ORF">GRI35_12700</name>
</gene>
<dbReference type="EC" id="1.3.7.15" evidence="7"/>
<organism evidence="7 8">
    <name type="scientific">Pontixanthobacter aestiaquae</name>
    <dbReference type="NCBI Taxonomy" id="1509367"/>
    <lineage>
        <taxon>Bacteria</taxon>
        <taxon>Pseudomonadati</taxon>
        <taxon>Pseudomonadota</taxon>
        <taxon>Alphaproteobacteria</taxon>
        <taxon>Sphingomonadales</taxon>
        <taxon>Erythrobacteraceae</taxon>
        <taxon>Pontixanthobacter</taxon>
    </lineage>
</organism>
<evidence type="ECO:0000256" key="4">
    <source>
        <dbReference type="ARBA" id="ARBA00023171"/>
    </source>
</evidence>
<keyword evidence="2" id="KW-0602">Photosynthesis</keyword>
<sequence>MSDAFAPTARPAKRAPDRIDLAPALEAESAGCHGGAETMREAAKKAGKSDILDQYEKDYPVGPHDQPQSMCPAFGSLRVGLRMRRTATILSGSACCVYGLTFTSHFYGARRSVGYVPFSSETLVTGKLFEDIKEAVEQMADPENYDTIVVTNLCVPTASGVPLRLLPDAINGVRIVGIDVPGFGVPTHAEAKDVLAGAMLKYARDEAEQGPVAAPKERADKPSVTLLGEMFPADPVGIGHMLAPLGLAAGPVVPTREWRDLYTALDGAVIAAIHPFYTASIREFEAAGRKVVGSAPVGRDGTAAWLQAIGEATGASAAQISAAQNAMLPAIDGALNAMPIKGRITVSGYEGSELLVARLLIESGAEVPYVGTACPRTKWSDPDREWLEAEGVRVNYRASLEEDIAAVEEFGPNLSIGTTPVVQHAKAKAIPALYFTNLISARPLMGPAGAGSLAQVVNAAMGNKERFERMTEFFEGVGEGYASGIWTETPEDRPKFKKKYAAQNAMAAKAAEAVGS</sequence>
<dbReference type="SUPFAM" id="SSF53807">
    <property type="entry name" value="Helical backbone' metal receptor"/>
    <property type="match status" value="1"/>
</dbReference>
<keyword evidence="8" id="KW-1185">Reference proteome</keyword>
<evidence type="ECO:0000256" key="1">
    <source>
        <dbReference type="ARBA" id="ARBA00004800"/>
    </source>
</evidence>
<dbReference type="GO" id="GO:0016020">
    <property type="term" value="C:membrane"/>
    <property type="evidence" value="ECO:0007669"/>
    <property type="project" value="InterPro"/>
</dbReference>
<dbReference type="PANTHER" id="PTHR39429">
    <property type="entry name" value="LIGHT-INDEPENDENT PROTOCHLOROPHYLLIDE REDUCTASE SUBUNIT N"/>
    <property type="match status" value="1"/>
</dbReference>
<reference evidence="7 8" key="1">
    <citation type="submission" date="2019-12" db="EMBL/GenBank/DDBJ databases">
        <title>Genomic-based taxomic classification of the family Erythrobacteraceae.</title>
        <authorList>
            <person name="Xu L."/>
        </authorList>
    </citation>
    <scope>NUCLEOTIDE SEQUENCE [LARGE SCALE GENOMIC DNA]</scope>
    <source>
        <strain evidence="7 8">KCTC 42006</strain>
    </source>
</reference>
<keyword evidence="5" id="KW-0077">Bacteriochlorophyll biosynthesis</keyword>
<keyword evidence="4" id="KW-0149">Chlorophyll biosynthesis</keyword>
<evidence type="ECO:0000259" key="6">
    <source>
        <dbReference type="Pfam" id="PF00148"/>
    </source>
</evidence>
<dbReference type="AlphaFoldDB" id="A0A844ZEP4"/>
<dbReference type="OrthoDB" id="5754220at2"/>
<evidence type="ECO:0000256" key="3">
    <source>
        <dbReference type="ARBA" id="ARBA00023002"/>
    </source>
</evidence>
<keyword evidence="3 7" id="KW-0560">Oxidoreductase</keyword>
<dbReference type="NCBIfam" id="TIGR02015">
    <property type="entry name" value="BchY"/>
    <property type="match status" value="1"/>
</dbReference>
<comment type="caution">
    <text evidence="7">The sequence shown here is derived from an EMBL/GenBank/DDBJ whole genome shotgun (WGS) entry which is preliminary data.</text>
</comment>
<dbReference type="RefSeq" id="WP_160614490.1">
    <property type="nucleotide sequence ID" value="NZ_JAUFQM010000001.1"/>
</dbReference>
<dbReference type="GO" id="GO:0030494">
    <property type="term" value="P:bacteriochlorophyll biosynthetic process"/>
    <property type="evidence" value="ECO:0007669"/>
    <property type="project" value="UniProtKB-UniPathway"/>
</dbReference>
<proteinExistence type="predicted"/>
<dbReference type="Pfam" id="PF00148">
    <property type="entry name" value="Oxidored_nitro"/>
    <property type="match status" value="1"/>
</dbReference>
<dbReference type="InterPro" id="IPR000510">
    <property type="entry name" value="Nase/OxRdtase_comp1"/>
</dbReference>
<protein>
    <submittedName>
        <fullName evidence="7">Chlorophyllide a reductase subunit Y</fullName>
        <ecNumber evidence="7">1.3.7.15</ecNumber>
    </submittedName>
</protein>
<dbReference type="Proteomes" id="UP000460290">
    <property type="component" value="Unassembled WGS sequence"/>
</dbReference>
<dbReference type="Gene3D" id="3.40.50.1980">
    <property type="entry name" value="Nitrogenase molybdenum iron protein domain"/>
    <property type="match status" value="2"/>
</dbReference>